<protein>
    <recommendedName>
        <fullName evidence="1">GmrSD restriction endonucleases N-terminal domain-containing protein</fullName>
    </recommendedName>
</protein>
<dbReference type="EMBL" id="LGYO01000068">
    <property type="protein sequence ID" value="KNZ40292.1"/>
    <property type="molecule type" value="Genomic_DNA"/>
</dbReference>
<organism evidence="2 3">
    <name type="scientific">Acetobacterium bakii</name>
    <dbReference type="NCBI Taxonomy" id="52689"/>
    <lineage>
        <taxon>Bacteria</taxon>
        <taxon>Bacillati</taxon>
        <taxon>Bacillota</taxon>
        <taxon>Clostridia</taxon>
        <taxon>Eubacteriales</taxon>
        <taxon>Eubacteriaceae</taxon>
        <taxon>Acetobacterium</taxon>
    </lineage>
</organism>
<dbReference type="PATRIC" id="fig|52689.4.peg.3375"/>
<evidence type="ECO:0000259" key="1">
    <source>
        <dbReference type="Pfam" id="PF03235"/>
    </source>
</evidence>
<feature type="domain" description="GmrSD restriction endonucleases N-terminal" evidence="1">
    <location>
        <begin position="17"/>
        <end position="244"/>
    </location>
</feature>
<dbReference type="AlphaFoldDB" id="A0A0L6TW48"/>
<dbReference type="RefSeq" id="WP_050741863.1">
    <property type="nucleotide sequence ID" value="NZ_LGYO01000068.1"/>
</dbReference>
<dbReference type="PANTHER" id="PTHR35149">
    <property type="entry name" value="SLL5132 PROTEIN"/>
    <property type="match status" value="1"/>
</dbReference>
<dbReference type="STRING" id="52689.AKG39_18365"/>
<dbReference type="Proteomes" id="UP000036873">
    <property type="component" value="Unassembled WGS sequence"/>
</dbReference>
<comment type="caution">
    <text evidence="2">The sequence shown here is derived from an EMBL/GenBank/DDBJ whole genome shotgun (WGS) entry which is preliminary data.</text>
</comment>
<evidence type="ECO:0000313" key="2">
    <source>
        <dbReference type="EMBL" id="KNZ40292.1"/>
    </source>
</evidence>
<sequence>MRSEATSCYFLGEEPKKLTVPFFQRRYVWEEANWRELLESLEPDNATKAFLGSVIIKRVKESKPSEGIIIDGQQRITTLSILMKSIYDIIRKKEMAQSCQEDDDESEYESIMSTLKTTLFYRIYDSDKFKESSIKIQHSRVDKEAYECIINTGFKNKDYIPDDVQKKYEDSKIMQCYIFFMKTLKEQPIEYLKKLHDSMYSKEDRILVLIELGDGDVNEQTIFDTINRAGVRLTTSDIVKNNIFKQLLDLAKTDNEKNDICKLYDDKWEKLFYSNQVDDKNNWYKVRSFGNVQRTNLDFILYCVACIKWGNGEKKEIFSNLESVYLKNTEKYDMEKLIKLVEEINEYAYIFNKYVLEFQNNLASEDEVEIFKYNEHVRRLLLILEKYGVQMFYPYVLMRIRDTNSNFKEPQLIMDFRSLETYIVRRRIARKST</sequence>
<dbReference type="InterPro" id="IPR004919">
    <property type="entry name" value="GmrSD_N"/>
</dbReference>
<dbReference type="PANTHER" id="PTHR35149:SF1">
    <property type="entry name" value="DUF5655 DOMAIN-CONTAINING PROTEIN"/>
    <property type="match status" value="1"/>
</dbReference>
<evidence type="ECO:0000313" key="3">
    <source>
        <dbReference type="Proteomes" id="UP000036873"/>
    </source>
</evidence>
<reference evidence="3" key="1">
    <citation type="submission" date="2015-07" db="EMBL/GenBank/DDBJ databases">
        <title>Draft genome sequence of Acetobacterium bakii DSM 8293, a potential psychrophilic chemical producer through syngas fermentation.</title>
        <authorList>
            <person name="Song Y."/>
            <person name="Hwang S."/>
            <person name="Cho B.-K."/>
        </authorList>
    </citation>
    <scope>NUCLEOTIDE SEQUENCE [LARGE SCALE GENOMIC DNA]</scope>
    <source>
        <strain evidence="3">DSM 8239</strain>
    </source>
</reference>
<dbReference type="Pfam" id="PF03235">
    <property type="entry name" value="GmrSD_N"/>
    <property type="match status" value="1"/>
</dbReference>
<gene>
    <name evidence="2" type="ORF">AKG39_18365</name>
</gene>
<proteinExistence type="predicted"/>
<accession>A0A0L6TW48</accession>
<keyword evidence="3" id="KW-1185">Reference proteome</keyword>
<dbReference type="OrthoDB" id="9798761at2"/>
<name>A0A0L6TW48_9FIRM</name>